<feature type="compositionally biased region" description="Gly residues" evidence="4">
    <location>
        <begin position="1"/>
        <end position="35"/>
    </location>
</feature>
<gene>
    <name evidence="6" type="ORF">ACFO3J_16165</name>
</gene>
<dbReference type="Pfam" id="PF21999">
    <property type="entry name" value="IMS_HHH_1"/>
    <property type="match status" value="1"/>
</dbReference>
<dbReference type="SUPFAM" id="SSF56672">
    <property type="entry name" value="DNA/RNA polymerases"/>
    <property type="match status" value="1"/>
</dbReference>
<protein>
    <submittedName>
        <fullName evidence="6">ImpB/MucB/SamB family protein</fullName>
    </submittedName>
</protein>
<comment type="function">
    <text evidence="3">Poorly processive, error-prone DNA polymerase involved in untargeted mutagenesis. Copies undamaged DNA at stalled replication forks, which arise in vivo from mismatched or misaligned primer ends. These misaligned primers can be extended by PolIV. Exhibits no 3'-5' exonuclease (proofreading) activity. May be involved in translesional synthesis, in conjunction with the beta clamp from PolIII.</text>
</comment>
<dbReference type="InterPro" id="IPR017961">
    <property type="entry name" value="DNA_pol_Y-fam_little_finger"/>
</dbReference>
<accession>A0ABV8HPD0</accession>
<evidence type="ECO:0000256" key="2">
    <source>
        <dbReference type="ARBA" id="ARBA00022763"/>
    </source>
</evidence>
<evidence type="ECO:0000313" key="6">
    <source>
        <dbReference type="EMBL" id="MFC4033013.1"/>
    </source>
</evidence>
<dbReference type="InterPro" id="IPR053848">
    <property type="entry name" value="IMS_HHH_1"/>
</dbReference>
<dbReference type="PANTHER" id="PTHR35369:SF2">
    <property type="entry name" value="BLR3025 PROTEIN"/>
    <property type="match status" value="1"/>
</dbReference>
<dbReference type="PROSITE" id="PS50173">
    <property type="entry name" value="UMUC"/>
    <property type="match status" value="1"/>
</dbReference>
<dbReference type="Proteomes" id="UP001595765">
    <property type="component" value="Unassembled WGS sequence"/>
</dbReference>
<comment type="similarity">
    <text evidence="1">Belongs to the DNA polymerase type-Y family.</text>
</comment>
<dbReference type="InterPro" id="IPR043128">
    <property type="entry name" value="Rev_trsase/Diguanyl_cyclase"/>
</dbReference>
<comment type="caution">
    <text evidence="6">The sequence shown here is derived from an EMBL/GenBank/DDBJ whole genome shotgun (WGS) entry which is preliminary data.</text>
</comment>
<evidence type="ECO:0000256" key="3">
    <source>
        <dbReference type="ARBA" id="ARBA00025589"/>
    </source>
</evidence>
<proteinExistence type="inferred from homology"/>
<feature type="region of interest" description="Disordered" evidence="4">
    <location>
        <begin position="356"/>
        <end position="389"/>
    </location>
</feature>
<dbReference type="RefSeq" id="WP_386430074.1">
    <property type="nucleotide sequence ID" value="NZ_JBHSBB010000010.1"/>
</dbReference>
<feature type="domain" description="UmuC" evidence="5">
    <location>
        <begin position="78"/>
        <end position="178"/>
    </location>
</feature>
<keyword evidence="2" id="KW-0227">DNA damage</keyword>
<sequence length="389" mass="40408">MTPGGRTGAGAGSPTGASTGSGSGSGSLTGTGTGTGARNAGTRPRHIAHLHLHLRGGPPGSPGVRGALGGERYADALELLGGITPHVQAFPPDAVQLDLTSALRYFDLGPYDLVQTAKMRLMALYGIDSSAGLAGNRMLAAMAAASSAPGETTRIPTEPADMAAWLRPRPVTALPGIGRATATILSTYGLHTIGQVADLPAATLQRLLGVGPARLLAERARGHDPRPVTPRAPAAHTTADLVLDRDCLDPEQHHRAVLGLAERIGQRLRTEGQVTGRLTLTVRYADRSSSTRTRALAEATGHSPVLAATALGLLTALGLQRARVRAYTLRADELRPVADAHHQLRLDPDDARARAAEAAADRARRRFGPDAVHPATLAAARPAEEGTQR</sequence>
<dbReference type="InterPro" id="IPR001126">
    <property type="entry name" value="UmuC"/>
</dbReference>
<keyword evidence="7" id="KW-1185">Reference proteome</keyword>
<dbReference type="SUPFAM" id="SSF100879">
    <property type="entry name" value="Lesion bypass DNA polymerase (Y-family), little finger domain"/>
    <property type="match status" value="1"/>
</dbReference>
<dbReference type="InterPro" id="IPR043502">
    <property type="entry name" value="DNA/RNA_pol_sf"/>
</dbReference>
<reference evidence="7" key="1">
    <citation type="journal article" date="2019" name="Int. J. Syst. Evol. Microbiol.">
        <title>The Global Catalogue of Microorganisms (GCM) 10K type strain sequencing project: providing services to taxonomists for standard genome sequencing and annotation.</title>
        <authorList>
            <consortium name="The Broad Institute Genomics Platform"/>
            <consortium name="The Broad Institute Genome Sequencing Center for Infectious Disease"/>
            <person name="Wu L."/>
            <person name="Ma J."/>
        </authorList>
    </citation>
    <scope>NUCLEOTIDE SEQUENCE [LARGE SCALE GENOMIC DNA]</scope>
    <source>
        <strain evidence="7">CGMCC 4.7237</strain>
    </source>
</reference>
<evidence type="ECO:0000259" key="5">
    <source>
        <dbReference type="PROSITE" id="PS50173"/>
    </source>
</evidence>
<evidence type="ECO:0000256" key="4">
    <source>
        <dbReference type="SAM" id="MobiDB-lite"/>
    </source>
</evidence>
<dbReference type="Pfam" id="PF11799">
    <property type="entry name" value="IMS_C"/>
    <property type="match status" value="1"/>
</dbReference>
<name>A0ABV8HPD0_9ACTN</name>
<evidence type="ECO:0000256" key="1">
    <source>
        <dbReference type="ARBA" id="ARBA00010945"/>
    </source>
</evidence>
<organism evidence="6 7">
    <name type="scientific">Streptomyces polygonati</name>
    <dbReference type="NCBI Taxonomy" id="1617087"/>
    <lineage>
        <taxon>Bacteria</taxon>
        <taxon>Bacillati</taxon>
        <taxon>Actinomycetota</taxon>
        <taxon>Actinomycetes</taxon>
        <taxon>Kitasatosporales</taxon>
        <taxon>Streptomycetaceae</taxon>
        <taxon>Streptomyces</taxon>
    </lineage>
</organism>
<dbReference type="InterPro" id="IPR050356">
    <property type="entry name" value="SulA_CellDiv_inhibitor"/>
</dbReference>
<feature type="region of interest" description="Disordered" evidence="4">
    <location>
        <begin position="1"/>
        <end position="41"/>
    </location>
</feature>
<evidence type="ECO:0000313" key="7">
    <source>
        <dbReference type="Proteomes" id="UP001595765"/>
    </source>
</evidence>
<dbReference type="PANTHER" id="PTHR35369">
    <property type="entry name" value="BLR3025 PROTEIN-RELATED"/>
    <property type="match status" value="1"/>
</dbReference>
<dbReference type="Gene3D" id="3.30.70.270">
    <property type="match status" value="1"/>
</dbReference>
<dbReference type="Gene3D" id="1.10.150.20">
    <property type="entry name" value="5' to 3' exonuclease, C-terminal subdomain"/>
    <property type="match status" value="1"/>
</dbReference>
<dbReference type="InterPro" id="IPR036775">
    <property type="entry name" value="DNA_pol_Y-fam_lit_finger_sf"/>
</dbReference>
<dbReference type="EMBL" id="JBHSBB010000010">
    <property type="protein sequence ID" value="MFC4033013.1"/>
    <property type="molecule type" value="Genomic_DNA"/>
</dbReference>
<dbReference type="Gene3D" id="3.30.1490.100">
    <property type="entry name" value="DNA polymerase, Y-family, little finger domain"/>
    <property type="match status" value="1"/>
</dbReference>